<evidence type="ECO:0000313" key="1">
    <source>
        <dbReference type="EMBL" id="KFI24356.1"/>
    </source>
</evidence>
<reference evidence="1 2" key="1">
    <citation type="submission" date="2014-03" db="EMBL/GenBank/DDBJ databases">
        <title>Genome of Paenirhodobacter enshiensis DW2-9.</title>
        <authorList>
            <person name="Wang D."/>
            <person name="Wang G."/>
        </authorList>
    </citation>
    <scope>NUCLEOTIDE SEQUENCE [LARGE SCALE GENOMIC DNA]</scope>
    <source>
        <strain evidence="1 2">DW2-9</strain>
    </source>
</reference>
<gene>
    <name evidence="1" type="ORF">CG50_10665</name>
</gene>
<accession>A0A086XQQ6</accession>
<proteinExistence type="predicted"/>
<dbReference type="AlphaFoldDB" id="A0A086XQQ6"/>
<name>A0A086XQQ6_9RHOB</name>
<dbReference type="OrthoDB" id="5365964at2"/>
<evidence type="ECO:0008006" key="3">
    <source>
        <dbReference type="Google" id="ProtNLM"/>
    </source>
</evidence>
<comment type="caution">
    <text evidence="1">The sequence shown here is derived from an EMBL/GenBank/DDBJ whole genome shotgun (WGS) entry which is preliminary data.</text>
</comment>
<dbReference type="EMBL" id="JFZB01000052">
    <property type="protein sequence ID" value="KFI24356.1"/>
    <property type="molecule type" value="Genomic_DNA"/>
</dbReference>
<dbReference type="RefSeq" id="WP_036640134.1">
    <property type="nucleotide sequence ID" value="NZ_JFZB01000052.1"/>
</dbReference>
<dbReference type="Pfam" id="PF09956">
    <property type="entry name" value="Phage_cement_2"/>
    <property type="match status" value="1"/>
</dbReference>
<keyword evidence="2" id="KW-1185">Reference proteome</keyword>
<protein>
    <recommendedName>
        <fullName evidence="3">DUF2190 family protein</fullName>
    </recommendedName>
</protein>
<sequence>MKNYLGPGDTLVIPAPSAVASGGIVVAGSITGIAAAAAAEGEDVVVKTDGKFSVPKPAGETWTVGAPIYATDTAGTGTITAGTNAYLGVAVEAAASADTVGSVRLGGAIPITWGA</sequence>
<dbReference type="Proteomes" id="UP000028824">
    <property type="component" value="Unassembled WGS sequence"/>
</dbReference>
<dbReference type="STRING" id="1105367.CG50_10665"/>
<organism evidence="1 2">
    <name type="scientific">Paenirhodobacter enshiensis</name>
    <dbReference type="NCBI Taxonomy" id="1105367"/>
    <lineage>
        <taxon>Bacteria</taxon>
        <taxon>Pseudomonadati</taxon>
        <taxon>Pseudomonadota</taxon>
        <taxon>Alphaproteobacteria</taxon>
        <taxon>Rhodobacterales</taxon>
        <taxon>Rhodobacter group</taxon>
        <taxon>Paenirhodobacter</taxon>
    </lineage>
</organism>
<dbReference type="InterPro" id="IPR011231">
    <property type="entry name" value="Phage_VT1-Sakai_H0018"/>
</dbReference>
<dbReference type="eggNOG" id="COG5471">
    <property type="taxonomic scope" value="Bacteria"/>
</dbReference>
<evidence type="ECO:0000313" key="2">
    <source>
        <dbReference type="Proteomes" id="UP000028824"/>
    </source>
</evidence>